<protein>
    <submittedName>
        <fullName evidence="1">Uncharacterized protein</fullName>
    </submittedName>
</protein>
<dbReference type="AlphaFoldDB" id="A0A0B3S490"/>
<dbReference type="STRING" id="561184.SAMN05216376_10137"/>
<gene>
    <name evidence="1" type="ORF">OA50_01817</name>
</gene>
<sequence>MSAPRQDRDDRFRTVCWREMLQSGTDPSDSTGLALEQLIDLQRAAGPAPDPRRPQ</sequence>
<accession>A0A0B3S490</accession>
<reference evidence="1 2" key="1">
    <citation type="submission" date="2014-10" db="EMBL/GenBank/DDBJ databases">
        <title>Genome sequence of Ponticoccus sp. strain UMTAT08 isolated from clonal culture of toxic dinoflagellate Alexandrium tamiyavanichii.</title>
        <authorList>
            <person name="Gan H.Y."/>
            <person name="Muhd D.-D."/>
            <person name="Mohd Noor M.E."/>
            <person name="Yeong Y.S."/>
            <person name="Usup G."/>
        </authorList>
    </citation>
    <scope>NUCLEOTIDE SEQUENCE [LARGE SCALE GENOMIC DNA]</scope>
    <source>
        <strain evidence="1 2">UMTAT08</strain>
    </source>
</reference>
<dbReference type="EMBL" id="JSUQ01000006">
    <property type="protein sequence ID" value="KHQ53828.1"/>
    <property type="molecule type" value="Genomic_DNA"/>
</dbReference>
<dbReference type="RefSeq" id="WP_190285412.1">
    <property type="nucleotide sequence ID" value="NZ_JSUQ01000006.1"/>
</dbReference>
<evidence type="ECO:0000313" key="2">
    <source>
        <dbReference type="Proteomes" id="UP000030960"/>
    </source>
</evidence>
<name>A0A0B3S490_9RHOB</name>
<comment type="caution">
    <text evidence="1">The sequence shown here is derived from an EMBL/GenBank/DDBJ whole genome shotgun (WGS) entry which is preliminary data.</text>
</comment>
<evidence type="ECO:0000313" key="1">
    <source>
        <dbReference type="EMBL" id="KHQ53828.1"/>
    </source>
</evidence>
<keyword evidence="2" id="KW-1185">Reference proteome</keyword>
<organism evidence="1 2">
    <name type="scientific">Mameliella alba</name>
    <dbReference type="NCBI Taxonomy" id="561184"/>
    <lineage>
        <taxon>Bacteria</taxon>
        <taxon>Pseudomonadati</taxon>
        <taxon>Pseudomonadota</taxon>
        <taxon>Alphaproteobacteria</taxon>
        <taxon>Rhodobacterales</taxon>
        <taxon>Roseobacteraceae</taxon>
        <taxon>Mameliella</taxon>
    </lineage>
</organism>
<proteinExistence type="predicted"/>
<dbReference type="Proteomes" id="UP000030960">
    <property type="component" value="Unassembled WGS sequence"/>
</dbReference>